<feature type="compositionally biased region" description="Basic and acidic residues" evidence="1">
    <location>
        <begin position="181"/>
        <end position="190"/>
    </location>
</feature>
<dbReference type="EMBL" id="JAFDVH010000020">
    <property type="protein sequence ID" value="KAG7458552.1"/>
    <property type="molecule type" value="Genomic_DNA"/>
</dbReference>
<name>A0A9D3SYK3_MEGAT</name>
<keyword evidence="3" id="KW-1185">Reference proteome</keyword>
<dbReference type="InterPro" id="IPR000151">
    <property type="entry name" value="Ciliary_neurotrophic_fac_CNTF"/>
</dbReference>
<dbReference type="Gene3D" id="1.20.1250.10">
    <property type="match status" value="1"/>
</dbReference>
<feature type="region of interest" description="Disordered" evidence="1">
    <location>
        <begin position="181"/>
        <end position="201"/>
    </location>
</feature>
<evidence type="ECO:0000313" key="3">
    <source>
        <dbReference type="Proteomes" id="UP001046870"/>
    </source>
</evidence>
<gene>
    <name evidence="2" type="ORF">MATL_G00221760</name>
</gene>
<dbReference type="GO" id="GO:0043524">
    <property type="term" value="P:negative regulation of neuron apoptotic process"/>
    <property type="evidence" value="ECO:0007669"/>
    <property type="project" value="InterPro"/>
</dbReference>
<dbReference type="SUPFAM" id="SSF47266">
    <property type="entry name" value="4-helical cytokines"/>
    <property type="match status" value="1"/>
</dbReference>
<accession>A0A9D3SYK3</accession>
<dbReference type="PANTHER" id="PTHR15196:SF1">
    <property type="entry name" value="CILIARY NEUROTROPHIC FACTOR"/>
    <property type="match status" value="1"/>
</dbReference>
<dbReference type="GO" id="GO:0005127">
    <property type="term" value="F:ciliary neurotrophic factor receptor binding"/>
    <property type="evidence" value="ECO:0007669"/>
    <property type="project" value="InterPro"/>
</dbReference>
<dbReference type="PANTHER" id="PTHR15196">
    <property type="entry name" value="CILIARY NEUROTROPHIC FACTOR"/>
    <property type="match status" value="1"/>
</dbReference>
<feature type="compositionally biased region" description="Basic residues" evidence="1">
    <location>
        <begin position="191"/>
        <end position="201"/>
    </location>
</feature>
<evidence type="ECO:0008006" key="4">
    <source>
        <dbReference type="Google" id="ProtNLM"/>
    </source>
</evidence>
<organism evidence="2 3">
    <name type="scientific">Megalops atlanticus</name>
    <name type="common">Tarpon</name>
    <name type="synonym">Clupea gigantea</name>
    <dbReference type="NCBI Taxonomy" id="7932"/>
    <lineage>
        <taxon>Eukaryota</taxon>
        <taxon>Metazoa</taxon>
        <taxon>Chordata</taxon>
        <taxon>Craniata</taxon>
        <taxon>Vertebrata</taxon>
        <taxon>Euteleostomi</taxon>
        <taxon>Actinopterygii</taxon>
        <taxon>Neopterygii</taxon>
        <taxon>Teleostei</taxon>
        <taxon>Elopiformes</taxon>
        <taxon>Megalopidae</taxon>
        <taxon>Megalops</taxon>
    </lineage>
</organism>
<sequence length="201" mass="22092">MAGAVAGGRPGSVRSRTGKAAALARLLHRDCTRLLELYREREHFPPEFSPEKGRMVPVAPSAPHLSPSERVCLLHSALRQCLGLLERVIGWEEEQGADGEGEYRSVRNTVRDRLGHLLQSTKALLVDGEGMAAVTPDPNNAEEMDGLGREGVFGAKLWAYRVLQELIHWTHSTAQTLHALQTDREKERGKMGKKGKAGVQS</sequence>
<protein>
    <recommendedName>
        <fullName evidence="4">Ciliary neurotrophic factor</fullName>
    </recommendedName>
</protein>
<evidence type="ECO:0000313" key="2">
    <source>
        <dbReference type="EMBL" id="KAG7458552.1"/>
    </source>
</evidence>
<dbReference type="Pfam" id="PF01110">
    <property type="entry name" value="CNTF"/>
    <property type="match status" value="1"/>
</dbReference>
<dbReference type="AlphaFoldDB" id="A0A9D3SYK3"/>
<reference evidence="2" key="1">
    <citation type="submission" date="2021-01" db="EMBL/GenBank/DDBJ databases">
        <authorList>
            <person name="Zahm M."/>
            <person name="Roques C."/>
            <person name="Cabau C."/>
            <person name="Klopp C."/>
            <person name="Donnadieu C."/>
            <person name="Jouanno E."/>
            <person name="Lampietro C."/>
            <person name="Louis A."/>
            <person name="Herpin A."/>
            <person name="Echchiki A."/>
            <person name="Berthelot C."/>
            <person name="Parey E."/>
            <person name="Roest-Crollius H."/>
            <person name="Braasch I."/>
            <person name="Postlethwait J."/>
            <person name="Bobe J."/>
            <person name="Montfort J."/>
            <person name="Bouchez O."/>
            <person name="Begum T."/>
            <person name="Mejri S."/>
            <person name="Adams A."/>
            <person name="Chen W.-J."/>
            <person name="Guiguen Y."/>
        </authorList>
    </citation>
    <scope>NUCLEOTIDE SEQUENCE</scope>
    <source>
        <strain evidence="2">YG-15Mar2019-1</strain>
        <tissue evidence="2">Brain</tissue>
    </source>
</reference>
<dbReference type="OrthoDB" id="8888258at2759"/>
<proteinExistence type="predicted"/>
<evidence type="ECO:0000256" key="1">
    <source>
        <dbReference type="SAM" id="MobiDB-lite"/>
    </source>
</evidence>
<dbReference type="InterPro" id="IPR009079">
    <property type="entry name" value="4_helix_cytokine-like_core"/>
</dbReference>
<dbReference type="Proteomes" id="UP001046870">
    <property type="component" value="Chromosome 20"/>
</dbReference>
<comment type="caution">
    <text evidence="2">The sequence shown here is derived from an EMBL/GenBank/DDBJ whole genome shotgun (WGS) entry which is preliminary data.</text>
</comment>
<dbReference type="GO" id="GO:0070120">
    <property type="term" value="P:ciliary neurotrophic factor-mediated signaling pathway"/>
    <property type="evidence" value="ECO:0007669"/>
    <property type="project" value="InterPro"/>
</dbReference>